<evidence type="ECO:0000313" key="2">
    <source>
        <dbReference type="Proteomes" id="UP000299102"/>
    </source>
</evidence>
<comment type="caution">
    <text evidence="1">The sequence shown here is derived from an EMBL/GenBank/DDBJ whole genome shotgun (WGS) entry which is preliminary data.</text>
</comment>
<accession>A0A4C1WFM1</accession>
<name>A0A4C1WFM1_EUMVA</name>
<keyword evidence="2" id="KW-1185">Reference proteome</keyword>
<organism evidence="1 2">
    <name type="scientific">Eumeta variegata</name>
    <name type="common">Bagworm moth</name>
    <name type="synonym">Eumeta japonica</name>
    <dbReference type="NCBI Taxonomy" id="151549"/>
    <lineage>
        <taxon>Eukaryota</taxon>
        <taxon>Metazoa</taxon>
        <taxon>Ecdysozoa</taxon>
        <taxon>Arthropoda</taxon>
        <taxon>Hexapoda</taxon>
        <taxon>Insecta</taxon>
        <taxon>Pterygota</taxon>
        <taxon>Neoptera</taxon>
        <taxon>Endopterygota</taxon>
        <taxon>Lepidoptera</taxon>
        <taxon>Glossata</taxon>
        <taxon>Ditrysia</taxon>
        <taxon>Tineoidea</taxon>
        <taxon>Psychidae</taxon>
        <taxon>Oiketicinae</taxon>
        <taxon>Eumeta</taxon>
    </lineage>
</organism>
<proteinExistence type="predicted"/>
<dbReference type="EMBL" id="BGZK01000559">
    <property type="protein sequence ID" value="GBP50158.1"/>
    <property type="molecule type" value="Genomic_DNA"/>
</dbReference>
<sequence>MKGRVGAGQCFRRSKATRACEPPRTAARIHCGGTNRHLRFERGARARVASRDSNLRNSKQTLTNRINAHQVRVRRRFSAEVRAGK</sequence>
<dbReference type="AlphaFoldDB" id="A0A4C1WFM1"/>
<dbReference type="Proteomes" id="UP000299102">
    <property type="component" value="Unassembled WGS sequence"/>
</dbReference>
<protein>
    <submittedName>
        <fullName evidence="1">Uncharacterized protein</fullName>
    </submittedName>
</protein>
<reference evidence="1 2" key="1">
    <citation type="journal article" date="2019" name="Commun. Biol.">
        <title>The bagworm genome reveals a unique fibroin gene that provides high tensile strength.</title>
        <authorList>
            <person name="Kono N."/>
            <person name="Nakamura H."/>
            <person name="Ohtoshi R."/>
            <person name="Tomita M."/>
            <person name="Numata K."/>
            <person name="Arakawa K."/>
        </authorList>
    </citation>
    <scope>NUCLEOTIDE SEQUENCE [LARGE SCALE GENOMIC DNA]</scope>
</reference>
<gene>
    <name evidence="1" type="ORF">EVAR_42839_1</name>
</gene>
<evidence type="ECO:0000313" key="1">
    <source>
        <dbReference type="EMBL" id="GBP50158.1"/>
    </source>
</evidence>